<protein>
    <submittedName>
        <fullName evidence="2">Uncharacterized protein</fullName>
    </submittedName>
</protein>
<feature type="region of interest" description="Disordered" evidence="1">
    <location>
        <begin position="307"/>
        <end position="331"/>
    </location>
</feature>
<evidence type="ECO:0000313" key="3">
    <source>
        <dbReference type="Proteomes" id="UP001552299"/>
    </source>
</evidence>
<dbReference type="AlphaFoldDB" id="A0ABD0VFM8"/>
<evidence type="ECO:0000313" key="2">
    <source>
        <dbReference type="EMBL" id="KAL0923944.1"/>
    </source>
</evidence>
<proteinExistence type="predicted"/>
<sequence length="415" mass="46735">MIALRRLAKDGKRNQTQAESLEIYGSKNSSLASLCFFQGSFNGLSFRANFGKADETEKPLQNLFHQPDEVEEHEILFHPPSADREPGIILLPLEAGREPRQNVGSLPSSPPFNRNFKRHSLPATSRKTCVVGIGRHRGRSLRSCHVKKGVHRSSKLHVLKLIEHIICSSMASRSCHSHLLRARSKDDDLDLGVVLSQPFQLLLHACLSSHLIFPVLKASADELLHDRTTNGLLLACNQFKLLMKRPYIRDLGSTIRIVFTYTAASEVLSFPKPRDEALGSFVSTTGERASATASEFRLRHFIEGAREERRPTPSRGDEGVCETRRGDTRDEGVRETSVRLGETNVHLLETRPGNCQLHFHRRLCETRSHTKFSLELFLAASKRSDSYQIGIRAPFLVPLTSKKVDVLEEWHDRAN</sequence>
<comment type="caution">
    <text evidence="2">The sequence shown here is derived from an EMBL/GenBank/DDBJ whole genome shotgun (WGS) entry which is preliminary data.</text>
</comment>
<evidence type="ECO:0000256" key="1">
    <source>
        <dbReference type="SAM" id="MobiDB-lite"/>
    </source>
</evidence>
<accession>A0ABD0VFM8</accession>
<dbReference type="Proteomes" id="UP001552299">
    <property type="component" value="Unassembled WGS sequence"/>
</dbReference>
<organism evidence="2 3">
    <name type="scientific">Dendrobium thyrsiflorum</name>
    <name type="common">Pinecone-like raceme dendrobium</name>
    <name type="synonym">Orchid</name>
    <dbReference type="NCBI Taxonomy" id="117978"/>
    <lineage>
        <taxon>Eukaryota</taxon>
        <taxon>Viridiplantae</taxon>
        <taxon>Streptophyta</taxon>
        <taxon>Embryophyta</taxon>
        <taxon>Tracheophyta</taxon>
        <taxon>Spermatophyta</taxon>
        <taxon>Magnoliopsida</taxon>
        <taxon>Liliopsida</taxon>
        <taxon>Asparagales</taxon>
        <taxon>Orchidaceae</taxon>
        <taxon>Epidendroideae</taxon>
        <taxon>Malaxideae</taxon>
        <taxon>Dendrobiinae</taxon>
        <taxon>Dendrobium</taxon>
    </lineage>
</organism>
<reference evidence="2 3" key="1">
    <citation type="journal article" date="2024" name="Plant Biotechnol. J.">
        <title>Dendrobium thyrsiflorum genome and its molecular insights into genes involved in important horticultural traits.</title>
        <authorList>
            <person name="Chen B."/>
            <person name="Wang J.Y."/>
            <person name="Zheng P.J."/>
            <person name="Li K.L."/>
            <person name="Liang Y.M."/>
            <person name="Chen X.F."/>
            <person name="Zhang C."/>
            <person name="Zhao X."/>
            <person name="He X."/>
            <person name="Zhang G.Q."/>
            <person name="Liu Z.J."/>
            <person name="Xu Q."/>
        </authorList>
    </citation>
    <scope>NUCLEOTIDE SEQUENCE [LARGE SCALE GENOMIC DNA]</scope>
    <source>
        <strain evidence="2">GZMU011</strain>
    </source>
</reference>
<gene>
    <name evidence="2" type="ORF">M5K25_004730</name>
</gene>
<keyword evidence="3" id="KW-1185">Reference proteome</keyword>
<name>A0ABD0VFM8_DENTH</name>
<dbReference type="EMBL" id="JANQDX010000005">
    <property type="protein sequence ID" value="KAL0923944.1"/>
    <property type="molecule type" value="Genomic_DNA"/>
</dbReference>